<evidence type="ECO:0000313" key="9">
    <source>
        <dbReference type="EMBL" id="KAK9858429.1"/>
    </source>
</evidence>
<keyword evidence="5" id="KW-0406">Ion transport</keyword>
<dbReference type="GO" id="GO:0012505">
    <property type="term" value="C:endomembrane system"/>
    <property type="evidence" value="ECO:0007669"/>
    <property type="project" value="UniProtKB-SubCell"/>
</dbReference>
<evidence type="ECO:0000256" key="7">
    <source>
        <dbReference type="SAM" id="MobiDB-lite"/>
    </source>
</evidence>
<keyword evidence="6" id="KW-0472">Membrane</keyword>
<dbReference type="Gene3D" id="3.40.50.720">
    <property type="entry name" value="NAD(P)-binding Rossmann-like Domain"/>
    <property type="match status" value="1"/>
</dbReference>
<feature type="region of interest" description="Disordered" evidence="7">
    <location>
        <begin position="390"/>
        <end position="409"/>
    </location>
</feature>
<proteinExistence type="predicted"/>
<keyword evidence="2" id="KW-0813">Transport</keyword>
<feature type="compositionally biased region" description="Basic and acidic residues" evidence="7">
    <location>
        <begin position="399"/>
        <end position="409"/>
    </location>
</feature>
<name>A0AAW1SVP1_9CHLO</name>
<keyword evidence="3" id="KW-0812">Transmembrane</keyword>
<dbReference type="InterPro" id="IPR044849">
    <property type="entry name" value="CASTOR/POLLUX/SYM8-like"/>
</dbReference>
<keyword evidence="4" id="KW-1133">Transmembrane helix</keyword>
<evidence type="ECO:0000256" key="6">
    <source>
        <dbReference type="ARBA" id="ARBA00023136"/>
    </source>
</evidence>
<dbReference type="Pfam" id="PF06241">
    <property type="entry name" value="Castor_Poll_mid"/>
    <property type="match status" value="1"/>
</dbReference>
<dbReference type="AlphaFoldDB" id="A0AAW1SVP1"/>
<gene>
    <name evidence="9" type="ORF">WJX84_000460</name>
</gene>
<feature type="domain" description="CASTOR/POLLUX/SYM8 ion channel conserved" evidence="8">
    <location>
        <begin position="2"/>
        <end position="89"/>
    </location>
</feature>
<evidence type="ECO:0000256" key="1">
    <source>
        <dbReference type="ARBA" id="ARBA00004127"/>
    </source>
</evidence>
<evidence type="ECO:0000256" key="2">
    <source>
        <dbReference type="ARBA" id="ARBA00022448"/>
    </source>
</evidence>
<organism evidence="9 10">
    <name type="scientific">Apatococcus fuscideae</name>
    <dbReference type="NCBI Taxonomy" id="2026836"/>
    <lineage>
        <taxon>Eukaryota</taxon>
        <taxon>Viridiplantae</taxon>
        <taxon>Chlorophyta</taxon>
        <taxon>core chlorophytes</taxon>
        <taxon>Trebouxiophyceae</taxon>
        <taxon>Chlorellales</taxon>
        <taxon>Chlorellaceae</taxon>
        <taxon>Apatococcus</taxon>
    </lineage>
</organism>
<evidence type="ECO:0000256" key="5">
    <source>
        <dbReference type="ARBA" id="ARBA00023065"/>
    </source>
</evidence>
<dbReference type="EMBL" id="JALJOV010000925">
    <property type="protein sequence ID" value="KAK9858429.1"/>
    <property type="molecule type" value="Genomic_DNA"/>
</dbReference>
<reference evidence="9 10" key="1">
    <citation type="journal article" date="2024" name="Nat. Commun.">
        <title>Phylogenomics reveals the evolutionary origins of lichenization in chlorophyte algae.</title>
        <authorList>
            <person name="Puginier C."/>
            <person name="Libourel C."/>
            <person name="Otte J."/>
            <person name="Skaloud P."/>
            <person name="Haon M."/>
            <person name="Grisel S."/>
            <person name="Petersen M."/>
            <person name="Berrin J.G."/>
            <person name="Delaux P.M."/>
            <person name="Dal Grande F."/>
            <person name="Keller J."/>
        </authorList>
    </citation>
    <scope>NUCLEOTIDE SEQUENCE [LARGE SCALE GENOMIC DNA]</scope>
    <source>
        <strain evidence="9 10">SAG 2523</strain>
    </source>
</reference>
<dbReference type="Proteomes" id="UP001485043">
    <property type="component" value="Unassembled WGS sequence"/>
</dbReference>
<accession>A0AAW1SVP1</accession>
<dbReference type="InterPro" id="IPR010420">
    <property type="entry name" value="CASTOR/POLLUX/SYM8_dom"/>
</dbReference>
<comment type="subcellular location">
    <subcellularLocation>
        <location evidence="1">Endomembrane system</location>
        <topology evidence="1">Multi-pass membrane protein</topology>
    </subcellularLocation>
</comment>
<keyword evidence="10" id="KW-1185">Reference proteome</keyword>
<evidence type="ECO:0000256" key="3">
    <source>
        <dbReference type="ARBA" id="ARBA00022692"/>
    </source>
</evidence>
<evidence type="ECO:0000259" key="8">
    <source>
        <dbReference type="Pfam" id="PF06241"/>
    </source>
</evidence>
<comment type="caution">
    <text evidence="9">The sequence shown here is derived from an EMBL/GenBank/DDBJ whole genome shotgun (WGS) entry which is preliminary data.</text>
</comment>
<dbReference type="PANTHER" id="PTHR31563:SF10">
    <property type="entry name" value="ION CHANNEL POLLUX-RELATED"/>
    <property type="match status" value="1"/>
</dbReference>
<dbReference type="GO" id="GO:0006811">
    <property type="term" value="P:monoatomic ion transport"/>
    <property type="evidence" value="ECO:0007669"/>
    <property type="project" value="UniProtKB-KW"/>
</dbReference>
<protein>
    <recommendedName>
        <fullName evidence="8">CASTOR/POLLUX/SYM8 ion channel conserved domain-containing protein</fullName>
    </recommendedName>
</protein>
<sequence length="409" mass="44781">MSMLLAQSAIQPGLASVYCTIVQQSLEDVEFYIRRFPQFWGKSYAKVRRSFQGIVVCGYLRPGAEQSLFLNPPDSEVLCEGDLIICLAQTGFFEPDADGRAILKKLDKAAGSHALRAPPNAPEPACAKSTPKKVIVAWYDHDMKYLVRSLGRFAPFGSEVVVICPNDLEGMPEKQAKGTSCHFSSLSGDPTQLSLVMEAGIAEADSLIIGGIEKEDAKEADTLLLSMLLVLQDALLRCPKRRHPLHVIGLIRRAETTQVANYLLDRLGQGLVTAELLQPDELVSGMMAQIAADPLLAQLLTSFIYSSEGQEIYLRPPSNYQLPDDTECTFQQLSELCRLRQETAIGFIAKEGGVELSPSMRSTRRFCNSDRIIVLADSGPAFCSLDPSVDLSSSVDIPDVDRSNSHPSK</sequence>
<evidence type="ECO:0000313" key="10">
    <source>
        <dbReference type="Proteomes" id="UP001485043"/>
    </source>
</evidence>
<evidence type="ECO:0000256" key="4">
    <source>
        <dbReference type="ARBA" id="ARBA00022989"/>
    </source>
</evidence>
<dbReference type="PANTHER" id="PTHR31563">
    <property type="entry name" value="ION CHANNEL POLLUX-RELATED"/>
    <property type="match status" value="1"/>
</dbReference>